<accession>A0ABR8T2A1</accession>
<keyword evidence="1 3" id="KW-0378">Hydrolase</keyword>
<evidence type="ECO:0000259" key="2">
    <source>
        <dbReference type="Pfam" id="PF07859"/>
    </source>
</evidence>
<dbReference type="InterPro" id="IPR013094">
    <property type="entry name" value="AB_hydrolase_3"/>
</dbReference>
<dbReference type="GO" id="GO:0016787">
    <property type="term" value="F:hydrolase activity"/>
    <property type="evidence" value="ECO:0007669"/>
    <property type="project" value="UniProtKB-KW"/>
</dbReference>
<dbReference type="EMBL" id="JACSQL010000009">
    <property type="protein sequence ID" value="MBD7969903.1"/>
    <property type="molecule type" value="Genomic_DNA"/>
</dbReference>
<protein>
    <submittedName>
        <fullName evidence="3">Alpha/beta hydrolase</fullName>
    </submittedName>
</protein>
<gene>
    <name evidence="3" type="ORF">H9647_17725</name>
</gene>
<dbReference type="PANTHER" id="PTHR48081:SF8">
    <property type="entry name" value="ALPHA_BETA HYDROLASE FOLD-3 DOMAIN-CONTAINING PROTEIN-RELATED"/>
    <property type="match status" value="1"/>
</dbReference>
<keyword evidence="4" id="KW-1185">Reference proteome</keyword>
<reference evidence="3 4" key="1">
    <citation type="submission" date="2020-08" db="EMBL/GenBank/DDBJ databases">
        <title>A Genomic Blueprint of the Chicken Gut Microbiome.</title>
        <authorList>
            <person name="Gilroy R."/>
            <person name="Ravi A."/>
            <person name="Getino M."/>
            <person name="Pursley I."/>
            <person name="Horton D.L."/>
            <person name="Alikhan N.-F."/>
            <person name="Baker D."/>
            <person name="Gharbi K."/>
            <person name="Hall N."/>
            <person name="Watson M."/>
            <person name="Adriaenssens E.M."/>
            <person name="Foster-Nyarko E."/>
            <person name="Jarju S."/>
            <person name="Secka A."/>
            <person name="Antonio M."/>
            <person name="Oren A."/>
            <person name="Chaudhuri R."/>
            <person name="La Ragione R.M."/>
            <person name="Hildebrand F."/>
            <person name="Pallen M.J."/>
        </authorList>
    </citation>
    <scope>NUCLEOTIDE SEQUENCE [LARGE SCALE GENOMIC DNA]</scope>
    <source>
        <strain evidence="3 4">Sa2BVA9</strain>
    </source>
</reference>
<proteinExistence type="predicted"/>
<evidence type="ECO:0000313" key="4">
    <source>
        <dbReference type="Proteomes" id="UP000608071"/>
    </source>
</evidence>
<evidence type="ECO:0000256" key="1">
    <source>
        <dbReference type="ARBA" id="ARBA00022801"/>
    </source>
</evidence>
<dbReference type="InterPro" id="IPR029058">
    <property type="entry name" value="AB_hydrolase_fold"/>
</dbReference>
<dbReference type="InterPro" id="IPR050300">
    <property type="entry name" value="GDXG_lipolytic_enzyme"/>
</dbReference>
<comment type="caution">
    <text evidence="3">The sequence shown here is derived from an EMBL/GenBank/DDBJ whole genome shotgun (WGS) entry which is preliminary data.</text>
</comment>
<dbReference type="Gene3D" id="3.40.50.1820">
    <property type="entry name" value="alpha/beta hydrolase"/>
    <property type="match status" value="1"/>
</dbReference>
<feature type="domain" description="Alpha/beta hydrolase fold-3" evidence="2">
    <location>
        <begin position="85"/>
        <end position="290"/>
    </location>
</feature>
<dbReference type="Pfam" id="PF07859">
    <property type="entry name" value="Abhydrolase_3"/>
    <property type="match status" value="1"/>
</dbReference>
<organism evidence="3 4">
    <name type="scientific">Paenibacillus gallinarum</name>
    <dbReference type="NCBI Taxonomy" id="2762232"/>
    <lineage>
        <taxon>Bacteria</taxon>
        <taxon>Bacillati</taxon>
        <taxon>Bacillota</taxon>
        <taxon>Bacilli</taxon>
        <taxon>Bacillales</taxon>
        <taxon>Paenibacillaceae</taxon>
        <taxon>Paenibacillus</taxon>
    </lineage>
</organism>
<dbReference type="SUPFAM" id="SSF53474">
    <property type="entry name" value="alpha/beta-Hydrolases"/>
    <property type="match status" value="1"/>
</dbReference>
<dbReference type="Proteomes" id="UP000608071">
    <property type="component" value="Unassembled WGS sequence"/>
</dbReference>
<dbReference type="PANTHER" id="PTHR48081">
    <property type="entry name" value="AB HYDROLASE SUPERFAMILY PROTEIN C4A8.06C"/>
    <property type="match status" value="1"/>
</dbReference>
<sequence length="327" mass="36970">MKVTTDMIDKQLRFRGKLFDSLMKSKNEQKWQKAMYKLKKRSDRSAGKNIEGLHCSEEWITRRDGSKLRIRIYKPLGDTNQVPGVLWIHGGGYAMGIPEMFGGAYKRLIHASPCVVVAPDYRLSIEAPYPAALDDCYDTLLWMKSHAKELGIREDQLMVGGESAGGGLTAALTLCARDQEEVSIAFQMPIYPMIDDRMDTESAKANHAPIWNSDYNLWAWKLYLGELYGGNVPPYAAAARETDYSSLPPTVTFVGDIEPFRDETVQYVENLRSAGVPVEFKMFQGCYHGFDIIHPKAQVSREAHSFYINAFKYAVKHYFAKQPTDGV</sequence>
<name>A0ABR8T2A1_9BACL</name>
<evidence type="ECO:0000313" key="3">
    <source>
        <dbReference type="EMBL" id="MBD7969903.1"/>
    </source>
</evidence>